<gene>
    <name evidence="1" type="ORF">HD841_000561</name>
</gene>
<protein>
    <submittedName>
        <fullName evidence="1">Uncharacterized protein</fullName>
    </submittedName>
</protein>
<keyword evidence="2" id="KW-1185">Reference proteome</keyword>
<dbReference type="EMBL" id="JACCBY010000001">
    <property type="protein sequence ID" value="NYD88792.1"/>
    <property type="molecule type" value="Genomic_DNA"/>
</dbReference>
<evidence type="ECO:0000313" key="2">
    <source>
        <dbReference type="Proteomes" id="UP000517753"/>
    </source>
</evidence>
<reference evidence="1 2" key="1">
    <citation type="submission" date="2020-07" db="EMBL/GenBank/DDBJ databases">
        <authorList>
            <person name="Partida-Martinez L."/>
            <person name="Huntemann M."/>
            <person name="Clum A."/>
            <person name="Wang J."/>
            <person name="Palaniappan K."/>
            <person name="Ritter S."/>
            <person name="Chen I.-M."/>
            <person name="Stamatis D."/>
            <person name="Reddy T."/>
            <person name="O'Malley R."/>
            <person name="Daum C."/>
            <person name="Shapiro N."/>
            <person name="Ivanova N."/>
            <person name="Kyrpides N."/>
            <person name="Woyke T."/>
        </authorList>
    </citation>
    <scope>NUCLEOTIDE SEQUENCE [LARGE SCALE GENOMIC DNA]</scope>
    <source>
        <strain evidence="1 2">AS2.3</strain>
    </source>
</reference>
<proteinExistence type="predicted"/>
<comment type="caution">
    <text evidence="1">The sequence shown here is derived from an EMBL/GenBank/DDBJ whole genome shotgun (WGS) entry which is preliminary data.</text>
</comment>
<dbReference type="Proteomes" id="UP000517753">
    <property type="component" value="Unassembled WGS sequence"/>
</dbReference>
<sequence>MQDIDRAVDEAERLFVEAGQARVRAEGMDLRRKRTRAVLFVKYKGQGHAAGASEQMAEADPVYELACADWETAAMEAETLRAQAEAKRLKFEAWRTRKATERAQMNLR</sequence>
<name>A0A7Y9FKX1_9SPHN</name>
<evidence type="ECO:0000313" key="1">
    <source>
        <dbReference type="EMBL" id="NYD88792.1"/>
    </source>
</evidence>
<dbReference type="AlphaFoldDB" id="A0A7Y9FKX1"/>
<organism evidence="1 2">
    <name type="scientific">Sphingomonas melonis</name>
    <dbReference type="NCBI Taxonomy" id="152682"/>
    <lineage>
        <taxon>Bacteria</taxon>
        <taxon>Pseudomonadati</taxon>
        <taxon>Pseudomonadota</taxon>
        <taxon>Alphaproteobacteria</taxon>
        <taxon>Sphingomonadales</taxon>
        <taxon>Sphingomonadaceae</taxon>
        <taxon>Sphingomonas</taxon>
    </lineage>
</organism>
<dbReference type="RefSeq" id="WP_179507349.1">
    <property type="nucleotide sequence ID" value="NZ_JACCBY010000001.1"/>
</dbReference>
<accession>A0A7Y9FKX1</accession>
<reference evidence="1 2" key="2">
    <citation type="submission" date="2020-08" db="EMBL/GenBank/DDBJ databases">
        <title>The Agave Microbiome: Exploring the role of microbial communities in plant adaptations to desert environments.</title>
        <authorList>
            <person name="Partida-Martinez L.P."/>
        </authorList>
    </citation>
    <scope>NUCLEOTIDE SEQUENCE [LARGE SCALE GENOMIC DNA]</scope>
    <source>
        <strain evidence="1 2">AS2.3</strain>
    </source>
</reference>